<dbReference type="OrthoDB" id="2112057at2"/>
<protein>
    <recommendedName>
        <fullName evidence="3">2'-5' RNA ligase family protein</fullName>
    </recommendedName>
</protein>
<dbReference type="RefSeq" id="WP_063557024.1">
    <property type="nucleotide sequence ID" value="NZ_LITT01000063.1"/>
</dbReference>
<dbReference type="Proteomes" id="UP000077407">
    <property type="component" value="Unassembled WGS sequence"/>
</dbReference>
<organism evidence="1 2">
    <name type="scientific">Clostridium ljungdahlii</name>
    <dbReference type="NCBI Taxonomy" id="1538"/>
    <lineage>
        <taxon>Bacteria</taxon>
        <taxon>Bacillati</taxon>
        <taxon>Bacillota</taxon>
        <taxon>Clostridia</taxon>
        <taxon>Eubacteriales</taxon>
        <taxon>Clostridiaceae</taxon>
        <taxon>Clostridium</taxon>
    </lineage>
</organism>
<dbReference type="Pfam" id="PF13563">
    <property type="entry name" value="2_5_RNA_ligase2"/>
    <property type="match status" value="1"/>
</dbReference>
<dbReference type="Gene3D" id="3.90.1140.10">
    <property type="entry name" value="Cyclic phosphodiesterase"/>
    <property type="match status" value="1"/>
</dbReference>
<dbReference type="AlphaFoldDB" id="A0A162KIR4"/>
<accession>A0A162KIR4</accession>
<dbReference type="SUPFAM" id="SSF55144">
    <property type="entry name" value="LigT-like"/>
    <property type="match status" value="1"/>
</dbReference>
<evidence type="ECO:0000313" key="2">
    <source>
        <dbReference type="Proteomes" id="UP000077407"/>
    </source>
</evidence>
<evidence type="ECO:0008006" key="3">
    <source>
        <dbReference type="Google" id="ProtNLM"/>
    </source>
</evidence>
<dbReference type="PATRIC" id="fig|1538.10.peg.3849"/>
<dbReference type="InterPro" id="IPR009097">
    <property type="entry name" value="Cyclic_Pdiesterase"/>
</dbReference>
<proteinExistence type="predicted"/>
<gene>
    <name evidence="1" type="ORF">WY13_03774</name>
</gene>
<reference evidence="1 2" key="1">
    <citation type="journal article" date="2015" name="Biotechnol. Bioeng.">
        <title>Genome sequence and phenotypic characterization of Caulobacter segnis.</title>
        <authorList>
            <person name="Patel S."/>
            <person name="Fletcher B."/>
            <person name="Scott D.C."/>
            <person name="Ely B."/>
        </authorList>
    </citation>
    <scope>NUCLEOTIDE SEQUENCE [LARGE SCALE GENOMIC DNA]</scope>
    <source>
        <strain evidence="1 2">ERI-2</strain>
    </source>
</reference>
<comment type="caution">
    <text evidence="1">The sequence shown here is derived from an EMBL/GenBank/DDBJ whole genome shotgun (WGS) entry which is preliminary data.</text>
</comment>
<name>A0A162KIR4_9CLOT</name>
<sequence>MKYYLVALFDKDSYSYIEHIQRNICRKYRLYKNIPPLHITLGAVENPDIEKFTKIVSDILKPYKKFKVKVNEAICFNQSYKSVNLKVENKGYVIRLARQINETLKLYKFDVRENGNDWGLHTVLANTNYSIKELASKEYVSACNNGKKDEIYKMARIDRIALWKPISNRKETLIKNFPLRDF</sequence>
<evidence type="ECO:0000313" key="1">
    <source>
        <dbReference type="EMBL" id="OAA83002.1"/>
    </source>
</evidence>
<dbReference type="EMBL" id="LITT01000063">
    <property type="protein sequence ID" value="OAA83002.1"/>
    <property type="molecule type" value="Genomic_DNA"/>
</dbReference>